<organism evidence="9 10">
    <name type="scientific">Flavobacterium album</name>
    <dbReference type="NCBI Taxonomy" id="2175091"/>
    <lineage>
        <taxon>Bacteria</taxon>
        <taxon>Pseudomonadati</taxon>
        <taxon>Bacteroidota</taxon>
        <taxon>Flavobacteriia</taxon>
        <taxon>Flavobacteriales</taxon>
        <taxon>Flavobacteriaceae</taxon>
        <taxon>Flavobacterium</taxon>
    </lineage>
</organism>
<dbReference type="PANTHER" id="PTHR43731:SF14">
    <property type="entry name" value="PRESENILIN-ASSOCIATED RHOMBOID-LIKE PROTEIN, MITOCHONDRIAL"/>
    <property type="match status" value="1"/>
</dbReference>
<gene>
    <name evidence="9" type="ORF">HYN59_08860</name>
</gene>
<keyword evidence="10" id="KW-1185">Reference proteome</keyword>
<dbReference type="GO" id="GO:0016020">
    <property type="term" value="C:membrane"/>
    <property type="evidence" value="ECO:0007669"/>
    <property type="project" value="UniProtKB-SubCell"/>
</dbReference>
<evidence type="ECO:0000256" key="4">
    <source>
        <dbReference type="ARBA" id="ARBA00022801"/>
    </source>
</evidence>
<feature type="transmembrane region" description="Helical" evidence="7">
    <location>
        <begin position="88"/>
        <end position="106"/>
    </location>
</feature>
<feature type="domain" description="Peptidase S54 rhomboid" evidence="8">
    <location>
        <begin position="155"/>
        <end position="242"/>
    </location>
</feature>
<dbReference type="PANTHER" id="PTHR43731">
    <property type="entry name" value="RHOMBOID PROTEASE"/>
    <property type="match status" value="1"/>
</dbReference>
<reference evidence="9 10" key="1">
    <citation type="submission" date="2018-04" db="EMBL/GenBank/DDBJ databases">
        <title>Genome sequencing of Flavobacterium sp. HYN0059.</title>
        <authorList>
            <person name="Yi H."/>
            <person name="Baek C."/>
        </authorList>
    </citation>
    <scope>NUCLEOTIDE SEQUENCE [LARGE SCALE GENOMIC DNA]</scope>
    <source>
        <strain evidence="9 10">HYN0059</strain>
    </source>
</reference>
<dbReference type="Proteomes" id="UP000244929">
    <property type="component" value="Chromosome"/>
</dbReference>
<dbReference type="AlphaFoldDB" id="A0A2S1QY96"/>
<evidence type="ECO:0000256" key="2">
    <source>
        <dbReference type="ARBA" id="ARBA00009045"/>
    </source>
</evidence>
<dbReference type="KEGG" id="falb:HYN59_08860"/>
<dbReference type="InterPro" id="IPR022764">
    <property type="entry name" value="Peptidase_S54_rhomboid_dom"/>
</dbReference>
<feature type="transmembrane region" description="Helical" evidence="7">
    <location>
        <begin position="197"/>
        <end position="217"/>
    </location>
</feature>
<dbReference type="InterPro" id="IPR035952">
    <property type="entry name" value="Rhomboid-like_sf"/>
</dbReference>
<keyword evidence="4" id="KW-0378">Hydrolase</keyword>
<evidence type="ECO:0000313" key="10">
    <source>
        <dbReference type="Proteomes" id="UP000244929"/>
    </source>
</evidence>
<evidence type="ECO:0000313" key="9">
    <source>
        <dbReference type="EMBL" id="AWH85221.1"/>
    </source>
</evidence>
<dbReference type="RefSeq" id="WP_108777925.1">
    <property type="nucleotide sequence ID" value="NZ_CP029186.1"/>
</dbReference>
<evidence type="ECO:0000256" key="6">
    <source>
        <dbReference type="ARBA" id="ARBA00023136"/>
    </source>
</evidence>
<feature type="transmembrane region" description="Helical" evidence="7">
    <location>
        <begin position="12"/>
        <end position="35"/>
    </location>
</feature>
<feature type="domain" description="Peptidase S54 rhomboid" evidence="8">
    <location>
        <begin position="46"/>
        <end position="110"/>
    </location>
</feature>
<comment type="subcellular location">
    <subcellularLocation>
        <location evidence="1">Membrane</location>
        <topology evidence="1">Multi-pass membrane protein</topology>
    </subcellularLocation>
</comment>
<dbReference type="Pfam" id="PF01694">
    <property type="entry name" value="Rhomboid"/>
    <property type="match status" value="2"/>
</dbReference>
<dbReference type="InterPro" id="IPR050925">
    <property type="entry name" value="Rhomboid_protease_S54"/>
</dbReference>
<keyword evidence="9" id="KW-0645">Protease</keyword>
<keyword evidence="3 7" id="KW-0812">Transmembrane</keyword>
<accession>A0A2S1QY96</accession>
<feature type="transmembrane region" description="Helical" evidence="7">
    <location>
        <begin position="156"/>
        <end position="177"/>
    </location>
</feature>
<dbReference type="Gene3D" id="1.20.1540.10">
    <property type="entry name" value="Rhomboid-like"/>
    <property type="match status" value="1"/>
</dbReference>
<sequence>MMNFRLTDGVKHIIIINFIFYICSLLIGPSAYQLLSMHFPSSAEFKFWQPLTYMFMHSQFTAGHIISNMLGVFFFAPALEDQWGTKKFVFFYISCGLGALLLHVGIDYYSFYKGLRILADNGISNSEVISLLKEGKYNPAWQDVMLPRQFHDFMNAYAGTLLGASGAVYGILVAYAFLYPNREMMMFLLPIPIKVKYLVAATLIMDLYAGFIGYPVFGVDDGIAHFAHLGGAAIGYIMMWYWKKNSYNDKRWN</sequence>
<protein>
    <submittedName>
        <fullName evidence="9">Rhomboid family intramembrane serine protease</fullName>
    </submittedName>
</protein>
<evidence type="ECO:0000256" key="5">
    <source>
        <dbReference type="ARBA" id="ARBA00022989"/>
    </source>
</evidence>
<dbReference type="OrthoDB" id="9807874at2"/>
<dbReference type="GO" id="GO:0004252">
    <property type="term" value="F:serine-type endopeptidase activity"/>
    <property type="evidence" value="ECO:0007669"/>
    <property type="project" value="InterPro"/>
</dbReference>
<feature type="transmembrane region" description="Helical" evidence="7">
    <location>
        <begin position="223"/>
        <end position="242"/>
    </location>
</feature>
<keyword evidence="5 7" id="KW-1133">Transmembrane helix</keyword>
<evidence type="ECO:0000259" key="8">
    <source>
        <dbReference type="Pfam" id="PF01694"/>
    </source>
</evidence>
<evidence type="ECO:0000256" key="7">
    <source>
        <dbReference type="SAM" id="Phobius"/>
    </source>
</evidence>
<dbReference type="SUPFAM" id="SSF144091">
    <property type="entry name" value="Rhomboid-like"/>
    <property type="match status" value="1"/>
</dbReference>
<proteinExistence type="inferred from homology"/>
<evidence type="ECO:0000256" key="1">
    <source>
        <dbReference type="ARBA" id="ARBA00004141"/>
    </source>
</evidence>
<evidence type="ECO:0000256" key="3">
    <source>
        <dbReference type="ARBA" id="ARBA00022692"/>
    </source>
</evidence>
<dbReference type="EMBL" id="CP029186">
    <property type="protein sequence ID" value="AWH85221.1"/>
    <property type="molecule type" value="Genomic_DNA"/>
</dbReference>
<feature type="transmembrane region" description="Helical" evidence="7">
    <location>
        <begin position="55"/>
        <end position="76"/>
    </location>
</feature>
<dbReference type="GO" id="GO:0006508">
    <property type="term" value="P:proteolysis"/>
    <property type="evidence" value="ECO:0007669"/>
    <property type="project" value="UniProtKB-KW"/>
</dbReference>
<name>A0A2S1QY96_9FLAO</name>
<comment type="similarity">
    <text evidence="2">Belongs to the peptidase S54 family.</text>
</comment>
<keyword evidence="6 7" id="KW-0472">Membrane</keyword>